<dbReference type="CDD" id="cd00568">
    <property type="entry name" value="TPP_enzymes"/>
    <property type="match status" value="1"/>
</dbReference>
<evidence type="ECO:0000259" key="4">
    <source>
        <dbReference type="Pfam" id="PF00205"/>
    </source>
</evidence>
<dbReference type="Gene3D" id="3.40.50.1220">
    <property type="entry name" value="TPP-binding domain"/>
    <property type="match status" value="1"/>
</dbReference>
<evidence type="ECO:0000259" key="5">
    <source>
        <dbReference type="Pfam" id="PF02775"/>
    </source>
</evidence>
<dbReference type="EMBL" id="CP139368">
    <property type="protein sequence ID" value="WPR90343.1"/>
    <property type="molecule type" value="Genomic_DNA"/>
</dbReference>
<evidence type="ECO:0000256" key="1">
    <source>
        <dbReference type="ARBA" id="ARBA00007812"/>
    </source>
</evidence>
<dbReference type="Pfam" id="PF00205">
    <property type="entry name" value="TPP_enzyme_M"/>
    <property type="match status" value="1"/>
</dbReference>
<dbReference type="Pfam" id="PF02775">
    <property type="entry name" value="TPP_enzyme_C"/>
    <property type="match status" value="1"/>
</dbReference>
<dbReference type="Pfam" id="PF02776">
    <property type="entry name" value="TPP_enzyme_N"/>
    <property type="match status" value="1"/>
</dbReference>
<dbReference type="InterPro" id="IPR012001">
    <property type="entry name" value="Thiamin_PyroP_enz_TPP-bd_dom"/>
</dbReference>
<feature type="domain" description="Thiamine pyrophosphate enzyme central" evidence="4">
    <location>
        <begin position="217"/>
        <end position="347"/>
    </location>
</feature>
<keyword evidence="8" id="KW-1185">Reference proteome</keyword>
<dbReference type="PANTHER" id="PTHR18968:SF13">
    <property type="entry name" value="ACETOLACTATE SYNTHASE CATALYTIC SUBUNIT, MITOCHONDRIAL"/>
    <property type="match status" value="1"/>
</dbReference>
<feature type="domain" description="Thiamine pyrophosphate enzyme TPP-binding" evidence="5">
    <location>
        <begin position="409"/>
        <end position="552"/>
    </location>
</feature>
<feature type="domain" description="Thiamine pyrophosphate enzyme N-terminal TPP-binding" evidence="6">
    <location>
        <begin position="28"/>
        <end position="124"/>
    </location>
</feature>
<dbReference type="SUPFAM" id="SSF52467">
    <property type="entry name" value="DHS-like NAD/FAD-binding domain"/>
    <property type="match status" value="1"/>
</dbReference>
<name>A0ABZ0SNW1_9MICO</name>
<protein>
    <submittedName>
        <fullName evidence="7">Thiamine pyrophosphate-binding protein</fullName>
    </submittedName>
</protein>
<evidence type="ECO:0000313" key="8">
    <source>
        <dbReference type="Proteomes" id="UP001323798"/>
    </source>
</evidence>
<accession>A0ABZ0SNW1</accession>
<comment type="similarity">
    <text evidence="1 3">Belongs to the TPP enzyme family.</text>
</comment>
<dbReference type="SUPFAM" id="SSF52518">
    <property type="entry name" value="Thiamin diphosphate-binding fold (THDP-binding)"/>
    <property type="match status" value="2"/>
</dbReference>
<dbReference type="InterPro" id="IPR011766">
    <property type="entry name" value="TPP_enzyme_TPP-bd"/>
</dbReference>
<dbReference type="CDD" id="cd07035">
    <property type="entry name" value="TPP_PYR_POX_like"/>
    <property type="match status" value="1"/>
</dbReference>
<evidence type="ECO:0000259" key="6">
    <source>
        <dbReference type="Pfam" id="PF02776"/>
    </source>
</evidence>
<gene>
    <name evidence="7" type="ORF">SM116_03375</name>
</gene>
<keyword evidence="2 3" id="KW-0786">Thiamine pyrophosphate</keyword>
<dbReference type="Gene3D" id="3.40.50.970">
    <property type="match status" value="2"/>
</dbReference>
<dbReference type="InterPro" id="IPR029061">
    <property type="entry name" value="THDP-binding"/>
</dbReference>
<dbReference type="RefSeq" id="WP_320943055.1">
    <property type="nucleotide sequence ID" value="NZ_BAABEU010000011.1"/>
</dbReference>
<evidence type="ECO:0000256" key="3">
    <source>
        <dbReference type="RuleBase" id="RU362132"/>
    </source>
</evidence>
<organism evidence="7 8">
    <name type="scientific">Microbacterium rhizosphaerae</name>
    <dbReference type="NCBI Taxonomy" id="1678237"/>
    <lineage>
        <taxon>Bacteria</taxon>
        <taxon>Bacillati</taxon>
        <taxon>Actinomycetota</taxon>
        <taxon>Actinomycetes</taxon>
        <taxon>Micrococcales</taxon>
        <taxon>Microbacteriaceae</taxon>
        <taxon>Microbacterium</taxon>
    </lineage>
</organism>
<dbReference type="PANTHER" id="PTHR18968">
    <property type="entry name" value="THIAMINE PYROPHOSPHATE ENZYMES"/>
    <property type="match status" value="1"/>
</dbReference>
<evidence type="ECO:0000313" key="7">
    <source>
        <dbReference type="EMBL" id="WPR90343.1"/>
    </source>
</evidence>
<proteinExistence type="inferred from homology"/>
<dbReference type="InterPro" id="IPR012000">
    <property type="entry name" value="Thiamin_PyroP_enz_cen_dom"/>
</dbReference>
<sequence>MTLTTYFDAVDAAEAEAAGAAGVAIDNTGLAVLQTLRGYGVDTVFGIPGTHNLEFYRHLSRLGIHAVTSRHEQGAGYAADGWAQRTGLPGVVITTSGPGLLNALSAAGTAYCESRPLIILSPGVALGAEFADVGTLHETKDATAASGAIVEWSRRVATAAEAVQAVHDAFAMFRTGRPRPVHIEVPLDVLEGAADVPAADREPRPHPGFTLADDALIAQAAQILAGASRPAIIAGGGSTRAAASLTALAERLGAPVVTTLNGKGVVPESHPLAVGAELRLEAARDVVNGCDALLIVGAKIGEAELWGGVIQPDAPVIRIDILASQGHKNVASDLVLVGHAQAVVPQLLQAVGAGSTPAWADLDAVRLACAEEAAEFNALTALAARAIAATLPRDAVVAGDSSQITYLGMASAVRQDEPHAFLYTPAYATLGYGLPAAIGAAVAESSRGAAARPVVCVVGDGALMFAVQEFATAVEQRLDLMVVCYDNGGYAEIQQNELDRGIPAIGVQLAQPDWAALADAFGARGWRVRSADELDGVVSRAARAGGVNLVHVPSHLFEPHI</sequence>
<evidence type="ECO:0000256" key="2">
    <source>
        <dbReference type="ARBA" id="ARBA00023052"/>
    </source>
</evidence>
<reference evidence="7 8" key="1">
    <citation type="submission" date="2023-11" db="EMBL/GenBank/DDBJ databases">
        <title>Genome sequence of Microbacterium rhizosphaerae KACC 19337.</title>
        <authorList>
            <person name="Choi H."/>
            <person name="Kim S."/>
            <person name="Kim Y."/>
            <person name="Kwon S.-W."/>
            <person name="Heo J."/>
        </authorList>
    </citation>
    <scope>NUCLEOTIDE SEQUENCE [LARGE SCALE GENOMIC DNA]</scope>
    <source>
        <strain evidence="7 8">KACC 19337</strain>
    </source>
</reference>
<dbReference type="Proteomes" id="UP001323798">
    <property type="component" value="Chromosome"/>
</dbReference>
<dbReference type="InterPro" id="IPR045229">
    <property type="entry name" value="TPP_enz"/>
</dbReference>
<dbReference type="InterPro" id="IPR029035">
    <property type="entry name" value="DHS-like_NAD/FAD-binding_dom"/>
</dbReference>